<dbReference type="EMBL" id="BTGU01005729">
    <property type="protein sequence ID" value="GMN29005.1"/>
    <property type="molecule type" value="Genomic_DNA"/>
</dbReference>
<reference evidence="1" key="1">
    <citation type="submission" date="2023-07" db="EMBL/GenBank/DDBJ databases">
        <title>draft genome sequence of fig (Ficus carica).</title>
        <authorList>
            <person name="Takahashi T."/>
            <person name="Nishimura K."/>
        </authorList>
    </citation>
    <scope>NUCLEOTIDE SEQUENCE</scope>
</reference>
<name>A0AA88CRV9_FICCA</name>
<comment type="caution">
    <text evidence="1">The sequence shown here is derived from an EMBL/GenBank/DDBJ whole genome shotgun (WGS) entry which is preliminary data.</text>
</comment>
<sequence>MANGNRMGYQFVMLGSVSMITNGNRIGYRFTKYMANGNWMGYQFVMLGPVYMITNGNRIGYRFTMLRHQWNMNYDLLSCLDRMTDQERMIIYKTSKFSCVVPTCHKGRFIRFGPWFELDWIGCPNHSMLNGLVHGLSWIGLAAPITPWLCPTVSNLPAMLDVRLWRNDTADCEIWVEHRHGFWKMCLYMITSMLSQ</sequence>
<dbReference type="AlphaFoldDB" id="A0AA88CRV9"/>
<gene>
    <name evidence="1" type="ORF">TIFTF001_047922</name>
</gene>
<organism evidence="1 2">
    <name type="scientific">Ficus carica</name>
    <name type="common">Common fig</name>
    <dbReference type="NCBI Taxonomy" id="3494"/>
    <lineage>
        <taxon>Eukaryota</taxon>
        <taxon>Viridiplantae</taxon>
        <taxon>Streptophyta</taxon>
        <taxon>Embryophyta</taxon>
        <taxon>Tracheophyta</taxon>
        <taxon>Spermatophyta</taxon>
        <taxon>Magnoliopsida</taxon>
        <taxon>eudicotyledons</taxon>
        <taxon>Gunneridae</taxon>
        <taxon>Pentapetalae</taxon>
        <taxon>rosids</taxon>
        <taxon>fabids</taxon>
        <taxon>Rosales</taxon>
        <taxon>Moraceae</taxon>
        <taxon>Ficeae</taxon>
        <taxon>Ficus</taxon>
    </lineage>
</organism>
<dbReference type="Proteomes" id="UP001187192">
    <property type="component" value="Unassembled WGS sequence"/>
</dbReference>
<evidence type="ECO:0000313" key="1">
    <source>
        <dbReference type="EMBL" id="GMN29005.1"/>
    </source>
</evidence>
<evidence type="ECO:0000313" key="2">
    <source>
        <dbReference type="Proteomes" id="UP001187192"/>
    </source>
</evidence>
<protein>
    <submittedName>
        <fullName evidence="1">Uncharacterized protein</fullName>
    </submittedName>
</protein>
<accession>A0AA88CRV9</accession>
<keyword evidence="2" id="KW-1185">Reference proteome</keyword>
<proteinExistence type="predicted"/>